<keyword evidence="3" id="KW-1185">Reference proteome</keyword>
<dbReference type="AlphaFoldDB" id="A0A919XJK5"/>
<dbReference type="EMBL" id="BORQ01000008">
    <property type="protein sequence ID" value="GIO34116.1"/>
    <property type="molecule type" value="Genomic_DNA"/>
</dbReference>
<proteinExistence type="predicted"/>
<organism evidence="2 3">
    <name type="scientific">Paenibacillus albilobatus</name>
    <dbReference type="NCBI Taxonomy" id="2716884"/>
    <lineage>
        <taxon>Bacteria</taxon>
        <taxon>Bacillati</taxon>
        <taxon>Bacillota</taxon>
        <taxon>Bacilli</taxon>
        <taxon>Bacillales</taxon>
        <taxon>Paenibacillaceae</taxon>
        <taxon>Paenibacillus</taxon>
    </lineage>
</organism>
<dbReference type="CDD" id="cd04301">
    <property type="entry name" value="NAT_SF"/>
    <property type="match status" value="1"/>
</dbReference>
<comment type="caution">
    <text evidence="2">The sequence shown here is derived from an EMBL/GenBank/DDBJ whole genome shotgun (WGS) entry which is preliminary data.</text>
</comment>
<feature type="domain" description="N-acetyltransferase" evidence="1">
    <location>
        <begin position="8"/>
        <end position="152"/>
    </location>
</feature>
<dbReference type="GO" id="GO:0016747">
    <property type="term" value="F:acyltransferase activity, transferring groups other than amino-acyl groups"/>
    <property type="evidence" value="ECO:0007669"/>
    <property type="project" value="InterPro"/>
</dbReference>
<dbReference type="PANTHER" id="PTHR43072">
    <property type="entry name" value="N-ACETYLTRANSFERASE"/>
    <property type="match status" value="1"/>
</dbReference>
<dbReference type="PANTHER" id="PTHR43072:SF60">
    <property type="entry name" value="L-2,4-DIAMINOBUTYRIC ACID ACETYLTRANSFERASE"/>
    <property type="match status" value="1"/>
</dbReference>
<gene>
    <name evidence="2" type="ORF">J2TS6_52570</name>
</gene>
<dbReference type="PROSITE" id="PS51186">
    <property type="entry name" value="GNAT"/>
    <property type="match status" value="1"/>
</dbReference>
<dbReference type="Proteomes" id="UP000679779">
    <property type="component" value="Unassembled WGS sequence"/>
</dbReference>
<dbReference type="SUPFAM" id="SSF55729">
    <property type="entry name" value="Acyl-CoA N-acyltransferases (Nat)"/>
    <property type="match status" value="1"/>
</dbReference>
<protein>
    <submittedName>
        <fullName evidence="2">N-acetyltransferase</fullName>
    </submittedName>
</protein>
<sequence length="152" mass="17439">MAENAGEVTIREIRPTDDRDVYGLNVDFNPNFCTFSEERVKRRIEIIASKTKDVVFVGERDGRVIGYIHGSPYELLFSESLVNVLGFVVKKELRNQGIGSMLIGRLEQWGKDNGYSGIKLLSHPSRTQAHRFYENRGYVFTKDQKNFIKTFG</sequence>
<accession>A0A919XJK5</accession>
<name>A0A919XJK5_9BACL</name>
<dbReference type="InterPro" id="IPR000182">
    <property type="entry name" value="GNAT_dom"/>
</dbReference>
<dbReference type="Pfam" id="PF00583">
    <property type="entry name" value="Acetyltransf_1"/>
    <property type="match status" value="1"/>
</dbReference>
<dbReference type="Gene3D" id="3.40.630.30">
    <property type="match status" value="1"/>
</dbReference>
<reference evidence="2" key="1">
    <citation type="submission" date="2021-03" db="EMBL/GenBank/DDBJ databases">
        <title>Antimicrobial resistance genes in bacteria isolated from Japanese honey, and their potential for conferring macrolide and lincosamide resistance in the American foulbrood pathogen Paenibacillus larvae.</title>
        <authorList>
            <person name="Okamoto M."/>
            <person name="Kumagai M."/>
            <person name="Kanamori H."/>
            <person name="Takamatsu D."/>
        </authorList>
    </citation>
    <scope>NUCLEOTIDE SEQUENCE</scope>
    <source>
        <strain evidence="2">J2TS6</strain>
    </source>
</reference>
<evidence type="ECO:0000259" key="1">
    <source>
        <dbReference type="PROSITE" id="PS51186"/>
    </source>
</evidence>
<evidence type="ECO:0000313" key="3">
    <source>
        <dbReference type="Proteomes" id="UP000679779"/>
    </source>
</evidence>
<evidence type="ECO:0000313" key="2">
    <source>
        <dbReference type="EMBL" id="GIO34116.1"/>
    </source>
</evidence>
<dbReference type="RefSeq" id="WP_160043388.1">
    <property type="nucleotide sequence ID" value="NZ_BORQ01000008.1"/>
</dbReference>
<dbReference type="InterPro" id="IPR016181">
    <property type="entry name" value="Acyl_CoA_acyltransferase"/>
</dbReference>